<proteinExistence type="inferred from homology"/>
<dbReference type="GO" id="GO:0005634">
    <property type="term" value="C:nucleus"/>
    <property type="evidence" value="ECO:0007669"/>
    <property type="project" value="UniProtKB-SubCell"/>
</dbReference>
<dbReference type="InterPro" id="IPR036236">
    <property type="entry name" value="Znf_C2H2_sf"/>
</dbReference>
<evidence type="ECO:0000256" key="7">
    <source>
        <dbReference type="ARBA" id="ARBA00023015"/>
    </source>
</evidence>
<evidence type="ECO:0000256" key="8">
    <source>
        <dbReference type="ARBA" id="ARBA00023125"/>
    </source>
</evidence>
<evidence type="ECO:0000256" key="2">
    <source>
        <dbReference type="ARBA" id="ARBA00006991"/>
    </source>
</evidence>
<evidence type="ECO:0000259" key="13">
    <source>
        <dbReference type="PROSITE" id="PS50157"/>
    </source>
</evidence>
<dbReference type="Ensembl" id="ENSSFOT00015067969.1">
    <property type="protein sequence ID" value="ENSSFOP00015051696.1"/>
    <property type="gene ID" value="ENSSFOG00015031454.1"/>
</dbReference>
<feature type="compositionally biased region" description="Polar residues" evidence="12">
    <location>
        <begin position="511"/>
        <end position="520"/>
    </location>
</feature>
<evidence type="ECO:0000256" key="9">
    <source>
        <dbReference type="ARBA" id="ARBA00023163"/>
    </source>
</evidence>
<reference evidence="14" key="3">
    <citation type="submission" date="2025-09" db="UniProtKB">
        <authorList>
            <consortium name="Ensembl"/>
        </authorList>
    </citation>
    <scope>IDENTIFICATION</scope>
</reference>
<keyword evidence="8" id="KW-0238">DNA-binding</keyword>
<evidence type="ECO:0000313" key="14">
    <source>
        <dbReference type="Ensembl" id="ENSSFOP00015051696.1"/>
    </source>
</evidence>
<dbReference type="SUPFAM" id="SSF57667">
    <property type="entry name" value="beta-beta-alpha zinc fingers"/>
    <property type="match status" value="3"/>
</dbReference>
<dbReference type="OrthoDB" id="8852887at2759"/>
<sequence length="889" mass="96867">MERPEGTERGVRTARNAASAARESRSHGYTCNICRRSFSFQSSLSQHMRKHTEARPYKCPYCSHRTSQKGQLKVHIRSHRLGFLGLGHERVADEERMTFEGLDGCTSPTSSTSTCHKVANGHTRMNGSKELLLVNTMKEEQLHSHWKRELVHEIGNEARIPEQVGNNEVKEGNGGFSYKLCPQSFTQAWTLEAHMKKHFSTFEHGCPMCGRCFREACFLTNHMKTHFPTGSGRAKSQNESELPATINGVPQAKATVASMTCFFELCFKCGNFFHDKDSLQIHSRVHSYTLALSHEQQQNHTELPAAKRCFLEYLNLKAAEPEGKKLPENNLGKRIPELDPVCSYQAWQLATKGRMAEASESRGINEEDALADPDVVYDRGTGKYVPVKQEKRKRHLDFHGGAGGRKRRSSGSHGHYHGGSGNGHSSGNLTPDSLSDSDYQPPSRQSRRSSQGKVTECFECGKVFRTRQQMMLHTRIHRREGGRSSGDGGGQISQVDHAESTSEADCVFASCPSTPRTGTSPEKVPVGRTRDRPQLLLSARHADERGPSQPGDSLMGTGYPCDPPPRGACRTSKLKDSCWPQGTALLKSGTDNHAEEEHIPQDGTSAAPLDLSERLSDPRATSVPGGGALRHQCSYCSYSTLYPEVLWVHQSTAHKVKNIALVPSWVHRSLTKVPPGGLASWRRTGPPPAWKGKEFPALPQSRVARTQPPSQDKSTGHVTASQGKAAPRSTQLSTTPPQVSTASPRSATGPAGEPRPPREGLGSMLFGKRGPSGHAGSTSFPLPPAHPSAEFSSSAQRAGISRPPGGVVLAREKLMPNTSADNVSFQKNRRTRDGATIYPQRGSATLQLTSTVGAKMSAAQQGDCSSEAGQLHTHEVPCSGSGVEATPPY</sequence>
<dbReference type="FunFam" id="3.30.160.60:FF:000446">
    <property type="entry name" value="Zinc finger protein"/>
    <property type="match status" value="1"/>
</dbReference>
<dbReference type="PROSITE" id="PS00028">
    <property type="entry name" value="ZINC_FINGER_C2H2_1"/>
    <property type="match status" value="4"/>
</dbReference>
<keyword evidence="9" id="KW-0804">Transcription</keyword>
<dbReference type="GeneTree" id="ENSGT00940000160839"/>
<feature type="region of interest" description="Disordered" evidence="12">
    <location>
        <begin position="672"/>
        <end position="804"/>
    </location>
</feature>
<keyword evidence="3" id="KW-0479">Metal-binding</keyword>
<organism evidence="14 15">
    <name type="scientific">Scleropages formosus</name>
    <name type="common">Asian bonytongue</name>
    <name type="synonym">Osteoglossum formosum</name>
    <dbReference type="NCBI Taxonomy" id="113540"/>
    <lineage>
        <taxon>Eukaryota</taxon>
        <taxon>Metazoa</taxon>
        <taxon>Chordata</taxon>
        <taxon>Craniata</taxon>
        <taxon>Vertebrata</taxon>
        <taxon>Euteleostomi</taxon>
        <taxon>Actinopterygii</taxon>
        <taxon>Neopterygii</taxon>
        <taxon>Teleostei</taxon>
        <taxon>Osteoglossocephala</taxon>
        <taxon>Osteoglossomorpha</taxon>
        <taxon>Osteoglossiformes</taxon>
        <taxon>Osteoglossidae</taxon>
        <taxon>Scleropages</taxon>
    </lineage>
</organism>
<reference evidence="14" key="2">
    <citation type="submission" date="2025-08" db="UniProtKB">
        <authorList>
            <consortium name="Ensembl"/>
        </authorList>
    </citation>
    <scope>IDENTIFICATION</scope>
</reference>
<dbReference type="FunFam" id="3.30.160.60:FF:000075">
    <property type="entry name" value="Putative zinc finger protein 536"/>
    <property type="match status" value="1"/>
</dbReference>
<feature type="compositionally biased region" description="Basic and acidic residues" evidence="12">
    <location>
        <begin position="1"/>
        <end position="11"/>
    </location>
</feature>
<feature type="region of interest" description="Disordered" evidence="12">
    <location>
        <begin position="476"/>
        <end position="559"/>
    </location>
</feature>
<dbReference type="Pfam" id="PF00096">
    <property type="entry name" value="zf-C2H2"/>
    <property type="match status" value="3"/>
</dbReference>
<dbReference type="InterPro" id="IPR051967">
    <property type="entry name" value="Krueppel_C2H2-ZF"/>
</dbReference>
<feature type="domain" description="C2H2-type" evidence="13">
    <location>
        <begin position="264"/>
        <end position="287"/>
    </location>
</feature>
<accession>A0A8C9TLH5</accession>
<feature type="region of interest" description="Disordered" evidence="12">
    <location>
        <begin position="587"/>
        <end position="609"/>
    </location>
</feature>
<evidence type="ECO:0000256" key="1">
    <source>
        <dbReference type="ARBA" id="ARBA00004123"/>
    </source>
</evidence>
<feature type="domain" description="C2H2-type" evidence="13">
    <location>
        <begin position="455"/>
        <end position="482"/>
    </location>
</feature>
<keyword evidence="10" id="KW-0539">Nucleus</keyword>
<evidence type="ECO:0000256" key="6">
    <source>
        <dbReference type="ARBA" id="ARBA00022833"/>
    </source>
</evidence>
<keyword evidence="7" id="KW-0805">Transcription regulation</keyword>
<keyword evidence="4" id="KW-0677">Repeat</keyword>
<feature type="compositionally biased region" description="Basic residues" evidence="12">
    <location>
        <begin position="404"/>
        <end position="416"/>
    </location>
</feature>
<feature type="region of interest" description="Disordered" evidence="12">
    <location>
        <begin position="1"/>
        <end position="22"/>
    </location>
</feature>
<evidence type="ECO:0000256" key="3">
    <source>
        <dbReference type="ARBA" id="ARBA00022723"/>
    </source>
</evidence>
<gene>
    <name evidence="14" type="primary">ZNF516</name>
</gene>
<evidence type="ECO:0000256" key="5">
    <source>
        <dbReference type="ARBA" id="ARBA00022771"/>
    </source>
</evidence>
<dbReference type="PANTHER" id="PTHR45925:SF3">
    <property type="entry name" value="ZINC FINGER PROTEIN 516"/>
    <property type="match status" value="1"/>
</dbReference>
<dbReference type="InterPro" id="IPR013087">
    <property type="entry name" value="Znf_C2H2_type"/>
</dbReference>
<feature type="domain" description="C2H2-type" evidence="13">
    <location>
        <begin position="204"/>
        <end position="226"/>
    </location>
</feature>
<dbReference type="GO" id="GO:0000978">
    <property type="term" value="F:RNA polymerase II cis-regulatory region sequence-specific DNA binding"/>
    <property type="evidence" value="ECO:0007669"/>
    <property type="project" value="TreeGrafter"/>
</dbReference>
<feature type="compositionally biased region" description="Polar residues" evidence="12">
    <location>
        <begin position="428"/>
        <end position="438"/>
    </location>
</feature>
<feature type="domain" description="C2H2-type" evidence="13">
    <location>
        <begin position="29"/>
        <end position="56"/>
    </location>
</feature>
<comment type="subcellular location">
    <subcellularLocation>
        <location evidence="1">Nucleus</location>
    </subcellularLocation>
</comment>
<evidence type="ECO:0000256" key="4">
    <source>
        <dbReference type="ARBA" id="ARBA00022737"/>
    </source>
</evidence>
<feature type="compositionally biased region" description="Low complexity" evidence="12">
    <location>
        <begin position="440"/>
        <end position="451"/>
    </location>
</feature>
<feature type="region of interest" description="Disordered" evidence="12">
    <location>
        <begin position="375"/>
        <end position="454"/>
    </location>
</feature>
<dbReference type="GO" id="GO:0000981">
    <property type="term" value="F:DNA-binding transcription factor activity, RNA polymerase II-specific"/>
    <property type="evidence" value="ECO:0007669"/>
    <property type="project" value="TreeGrafter"/>
</dbReference>
<keyword evidence="6" id="KW-0862">Zinc</keyword>
<dbReference type="Proteomes" id="UP000694397">
    <property type="component" value="Chromosome 18"/>
</dbReference>
<keyword evidence="5 11" id="KW-0863">Zinc-finger</keyword>
<dbReference type="PROSITE" id="PS50157">
    <property type="entry name" value="ZINC_FINGER_C2H2_2"/>
    <property type="match status" value="5"/>
</dbReference>
<dbReference type="AlphaFoldDB" id="A0A8C9TLH5"/>
<dbReference type="GO" id="GO:0008270">
    <property type="term" value="F:zinc ion binding"/>
    <property type="evidence" value="ECO:0007669"/>
    <property type="project" value="UniProtKB-KW"/>
</dbReference>
<dbReference type="Gene3D" id="3.30.160.60">
    <property type="entry name" value="Classic Zinc Finger"/>
    <property type="match status" value="3"/>
</dbReference>
<keyword evidence="15" id="KW-1185">Reference proteome</keyword>
<evidence type="ECO:0000256" key="10">
    <source>
        <dbReference type="ARBA" id="ARBA00023242"/>
    </source>
</evidence>
<feature type="domain" description="C2H2-type" evidence="13">
    <location>
        <begin position="57"/>
        <end position="79"/>
    </location>
</feature>
<evidence type="ECO:0000256" key="11">
    <source>
        <dbReference type="PROSITE-ProRule" id="PRU00042"/>
    </source>
</evidence>
<reference evidence="14 15" key="1">
    <citation type="submission" date="2019-04" db="EMBL/GenBank/DDBJ databases">
        <authorList>
            <consortium name="Wellcome Sanger Institute Data Sharing"/>
        </authorList>
    </citation>
    <scope>NUCLEOTIDE SEQUENCE [LARGE SCALE GENOMIC DNA]</scope>
</reference>
<dbReference type="PANTHER" id="PTHR45925">
    <property type="entry name" value="ZINC FINGER PROTEIN"/>
    <property type="match status" value="1"/>
</dbReference>
<comment type="similarity">
    <text evidence="2">Belongs to the krueppel C2H2-type zinc-finger protein family.</text>
</comment>
<evidence type="ECO:0000313" key="15">
    <source>
        <dbReference type="Proteomes" id="UP000694397"/>
    </source>
</evidence>
<protein>
    <submittedName>
        <fullName evidence="14">Zinc finger protein 516</fullName>
    </submittedName>
</protein>
<feature type="compositionally biased region" description="Polar residues" evidence="12">
    <location>
        <begin position="703"/>
        <end position="746"/>
    </location>
</feature>
<name>A0A8C9TLH5_SCLFO</name>
<feature type="compositionally biased region" description="Basic and acidic residues" evidence="12">
    <location>
        <begin position="590"/>
        <end position="600"/>
    </location>
</feature>
<dbReference type="SMART" id="SM00355">
    <property type="entry name" value="ZnF_C2H2"/>
    <property type="match status" value="7"/>
</dbReference>
<evidence type="ECO:0000256" key="12">
    <source>
        <dbReference type="SAM" id="MobiDB-lite"/>
    </source>
</evidence>